<dbReference type="Gene3D" id="3.30.360.10">
    <property type="entry name" value="Dihydrodipicolinate Reductase, domain 2"/>
    <property type="match status" value="1"/>
</dbReference>
<dbReference type="SUPFAM" id="SSF55347">
    <property type="entry name" value="Glyceraldehyde-3-phosphate dehydrogenase-like, C-terminal domain"/>
    <property type="match status" value="1"/>
</dbReference>
<dbReference type="GO" id="GO:0000166">
    <property type="term" value="F:nucleotide binding"/>
    <property type="evidence" value="ECO:0007669"/>
    <property type="project" value="InterPro"/>
</dbReference>
<evidence type="ECO:0000313" key="5">
    <source>
        <dbReference type="Proteomes" id="UP000548423"/>
    </source>
</evidence>
<feature type="domain" description="Gfo/Idh/MocA-like oxidoreductase N-terminal" evidence="2">
    <location>
        <begin position="50"/>
        <end position="135"/>
    </location>
</feature>
<sequence>MSIVNVGIIMNGVTGRMGTNQHLIRSIVAIREQGGVACKNGVIIMPDPILVGRNEEKLKTLASKHNITRWSTNLDECLTDEQNIIYFDAQKTVRRAEAIRKAIKAGKHIYCEKPTAVGLEESLELATLAYKAGVKNGVVQDKLFLPGILKLKRLVDSGFFGKILSVRMEFGYWVFEGDWQQAQRPSWNYRKEDGGGIISDMFAHWRYVLDNLFGNVRAVSCIGATHIQKRVDEKDEIYTATAEDAAYATFELDGGIIVQANSSWAVRVNRDDLLTIQVDGTEGSAVAGLRDCKTQHRVNTPKPVWNPDIANPISFLDQWQEMPTNDIYDNGFKVQWELFLKHIVLDEEFPWDLLEGAKGTQLSDLGLQSWKERRWVDVPELTIGGTLNGEKVKAAKS</sequence>
<protein>
    <submittedName>
        <fullName evidence="4">Dehydrogenase</fullName>
    </submittedName>
</protein>
<dbReference type="AlphaFoldDB" id="A0A852TJ12"/>
<accession>A0A852TJ12</accession>
<evidence type="ECO:0000313" key="4">
    <source>
        <dbReference type="EMBL" id="NYE08970.1"/>
    </source>
</evidence>
<dbReference type="InterPro" id="IPR000683">
    <property type="entry name" value="Gfo/Idh/MocA-like_OxRdtase_N"/>
</dbReference>
<feature type="domain" description="GFO/IDH/MocA-like oxidoreductase" evidence="3">
    <location>
        <begin position="149"/>
        <end position="285"/>
    </location>
</feature>
<dbReference type="Proteomes" id="UP000548423">
    <property type="component" value="Unassembled WGS sequence"/>
</dbReference>
<dbReference type="PANTHER" id="PTHR43818:SF11">
    <property type="entry name" value="BCDNA.GH03377"/>
    <property type="match status" value="1"/>
</dbReference>
<dbReference type="PANTHER" id="PTHR43818">
    <property type="entry name" value="BCDNA.GH03377"/>
    <property type="match status" value="1"/>
</dbReference>
<evidence type="ECO:0000259" key="3">
    <source>
        <dbReference type="Pfam" id="PF22725"/>
    </source>
</evidence>
<dbReference type="Gene3D" id="3.40.50.720">
    <property type="entry name" value="NAD(P)-binding Rossmann-like Domain"/>
    <property type="match status" value="1"/>
</dbReference>
<reference evidence="5" key="2">
    <citation type="submission" date="2020-08" db="EMBL/GenBank/DDBJ databases">
        <title>The Agave Microbiome: Exploring the role of microbial communities in plant adaptations to desert environments.</title>
        <authorList>
            <person name="Partida-Martinez L.P."/>
        </authorList>
    </citation>
    <scope>NUCLEOTIDE SEQUENCE [LARGE SCALE GENOMIC DNA]</scope>
    <source>
        <strain evidence="5">AT2.8</strain>
    </source>
</reference>
<evidence type="ECO:0000256" key="1">
    <source>
        <dbReference type="ARBA" id="ARBA00023002"/>
    </source>
</evidence>
<dbReference type="EMBL" id="JACCBX010000017">
    <property type="protein sequence ID" value="NYE08970.1"/>
    <property type="molecule type" value="Genomic_DNA"/>
</dbReference>
<organism evidence="4 5">
    <name type="scientific">Neobacillus niacini</name>
    <dbReference type="NCBI Taxonomy" id="86668"/>
    <lineage>
        <taxon>Bacteria</taxon>
        <taxon>Bacillati</taxon>
        <taxon>Bacillota</taxon>
        <taxon>Bacilli</taxon>
        <taxon>Bacillales</taxon>
        <taxon>Bacillaceae</taxon>
        <taxon>Neobacillus</taxon>
    </lineage>
</organism>
<dbReference type="Pfam" id="PF01408">
    <property type="entry name" value="GFO_IDH_MocA"/>
    <property type="match status" value="1"/>
</dbReference>
<dbReference type="InterPro" id="IPR050463">
    <property type="entry name" value="Gfo/Idh/MocA_oxidrdct_glycsds"/>
</dbReference>
<name>A0A852TJ12_9BACI</name>
<reference evidence="5" key="1">
    <citation type="submission" date="2020-07" db="EMBL/GenBank/DDBJ databases">
        <authorList>
            <person name="Partida-Martinez L."/>
            <person name="Huntemann M."/>
            <person name="Clum A."/>
            <person name="Wang J."/>
            <person name="Palaniappan K."/>
            <person name="Ritter S."/>
            <person name="Chen I.-M."/>
            <person name="Stamatis D."/>
            <person name="Reddy T."/>
            <person name="O'Malley R."/>
            <person name="Daum C."/>
            <person name="Shapiro N."/>
            <person name="Ivanova N."/>
            <person name="Kyrpides N."/>
            <person name="Woyke T."/>
        </authorList>
    </citation>
    <scope>NUCLEOTIDE SEQUENCE [LARGE SCALE GENOMIC DNA]</scope>
    <source>
        <strain evidence="5">AT2.8</strain>
    </source>
</reference>
<dbReference type="SUPFAM" id="SSF51735">
    <property type="entry name" value="NAD(P)-binding Rossmann-fold domains"/>
    <property type="match status" value="1"/>
</dbReference>
<dbReference type="Pfam" id="PF22725">
    <property type="entry name" value="GFO_IDH_MocA_C3"/>
    <property type="match status" value="1"/>
</dbReference>
<comment type="caution">
    <text evidence="4">The sequence shown here is derived from an EMBL/GenBank/DDBJ whole genome shotgun (WGS) entry which is preliminary data.</text>
</comment>
<dbReference type="InterPro" id="IPR036291">
    <property type="entry name" value="NAD(P)-bd_dom_sf"/>
</dbReference>
<dbReference type="GO" id="GO:0016491">
    <property type="term" value="F:oxidoreductase activity"/>
    <property type="evidence" value="ECO:0007669"/>
    <property type="project" value="UniProtKB-KW"/>
</dbReference>
<dbReference type="InterPro" id="IPR055170">
    <property type="entry name" value="GFO_IDH_MocA-like_dom"/>
</dbReference>
<gene>
    <name evidence="4" type="ORF">F4694_005827</name>
</gene>
<evidence type="ECO:0000259" key="2">
    <source>
        <dbReference type="Pfam" id="PF01408"/>
    </source>
</evidence>
<proteinExistence type="predicted"/>
<keyword evidence="1" id="KW-0560">Oxidoreductase</keyword>